<reference evidence="4" key="1">
    <citation type="submission" date="2016-06" db="EMBL/GenBank/DDBJ databases">
        <authorList>
            <person name="Varghese N."/>
            <person name="Submissions Spin"/>
        </authorList>
    </citation>
    <scope>NUCLEOTIDE SEQUENCE [LARGE SCALE GENOMIC DNA]</scope>
    <source>
        <strain evidence="4">DSM 43168</strain>
    </source>
</reference>
<dbReference type="Proteomes" id="UP000183585">
    <property type="component" value="Unassembled WGS sequence"/>
</dbReference>
<dbReference type="SUPFAM" id="SSF53067">
    <property type="entry name" value="Actin-like ATPase domain"/>
    <property type="match status" value="1"/>
</dbReference>
<dbReference type="AlphaFoldDB" id="A0A1C4XWS8"/>
<dbReference type="InterPro" id="IPR000600">
    <property type="entry name" value="ROK"/>
</dbReference>
<dbReference type="Pfam" id="PF00480">
    <property type="entry name" value="ROK"/>
    <property type="match status" value="1"/>
</dbReference>
<gene>
    <name evidence="3" type="ORF">GA0070563_105203</name>
</gene>
<organism evidence="3 4">
    <name type="scientific">Micromonospora carbonacea</name>
    <dbReference type="NCBI Taxonomy" id="47853"/>
    <lineage>
        <taxon>Bacteria</taxon>
        <taxon>Bacillati</taxon>
        <taxon>Actinomycetota</taxon>
        <taxon>Actinomycetes</taxon>
        <taxon>Micromonosporales</taxon>
        <taxon>Micromonosporaceae</taxon>
        <taxon>Micromonospora</taxon>
    </lineage>
</organism>
<sequence>MNLRLDGPATPPAPLTGDAEVTDGARVTGDDGVLLGIDFGGTKMAVGVADAAGRLLARERVPTYAERGAPQALDRALELAAKLVGQAGGPLAAAGVASPGVVRPDGIDLAPNVPGWDRLRLADAVRDRLGAPVVAVDNDLNAAALAELRLGALRDADPGLVVGIGTGVAAALTVRGAVLPGHHGAAGEIGYAVAGGPWPGTMLELDFSGRALDRLADDLGVPGAAAGLAAAAASPGPARDALTARVDELARHLVTCCLLVDPQRVVLVGGVAGSDLIRGLLVERLAAVLPYRPEVVLSGFADDAALLGAVVLAREAVPVIPGSPAAPAVPGNPAVPTAPAVS</sequence>
<evidence type="ECO:0000313" key="3">
    <source>
        <dbReference type="EMBL" id="SCF12776.1"/>
    </source>
</evidence>
<dbReference type="PANTHER" id="PTHR18964">
    <property type="entry name" value="ROK (REPRESSOR, ORF, KINASE) FAMILY"/>
    <property type="match status" value="1"/>
</dbReference>
<dbReference type="STRING" id="47853.TK50_22690"/>
<accession>A0A1C4XWS8</accession>
<name>A0A1C4XWS8_9ACTN</name>
<dbReference type="EMBL" id="FMCT01000005">
    <property type="protein sequence ID" value="SCF12776.1"/>
    <property type="molecule type" value="Genomic_DNA"/>
</dbReference>
<keyword evidence="3" id="KW-0808">Transferase</keyword>
<comment type="similarity">
    <text evidence="1">Belongs to the ROK (NagC/XylR) family.</text>
</comment>
<feature type="region of interest" description="Disordered" evidence="2">
    <location>
        <begin position="1"/>
        <end position="24"/>
    </location>
</feature>
<keyword evidence="4" id="KW-1185">Reference proteome</keyword>
<dbReference type="InterPro" id="IPR043129">
    <property type="entry name" value="ATPase_NBD"/>
</dbReference>
<protein>
    <submittedName>
        <fullName evidence="3">Glucokinase</fullName>
    </submittedName>
</protein>
<dbReference type="PANTHER" id="PTHR18964:SF149">
    <property type="entry name" value="BIFUNCTIONAL UDP-N-ACETYLGLUCOSAMINE 2-EPIMERASE_N-ACETYLMANNOSAMINE KINASE"/>
    <property type="match status" value="1"/>
</dbReference>
<dbReference type="RefSeq" id="WP_074474686.1">
    <property type="nucleotide sequence ID" value="NZ_FMCT01000005.1"/>
</dbReference>
<dbReference type="GO" id="GO:0016301">
    <property type="term" value="F:kinase activity"/>
    <property type="evidence" value="ECO:0007669"/>
    <property type="project" value="UniProtKB-KW"/>
</dbReference>
<evidence type="ECO:0000256" key="2">
    <source>
        <dbReference type="SAM" id="MobiDB-lite"/>
    </source>
</evidence>
<evidence type="ECO:0000256" key="1">
    <source>
        <dbReference type="ARBA" id="ARBA00006479"/>
    </source>
</evidence>
<dbReference type="Gene3D" id="3.30.420.40">
    <property type="match status" value="2"/>
</dbReference>
<proteinExistence type="inferred from homology"/>
<keyword evidence="3" id="KW-0418">Kinase</keyword>
<evidence type="ECO:0000313" key="4">
    <source>
        <dbReference type="Proteomes" id="UP000183585"/>
    </source>
</evidence>